<protein>
    <submittedName>
        <fullName evidence="1">Uncharacterized protein</fullName>
    </submittedName>
</protein>
<organism evidence="1 2">
    <name type="scientific">Serratia symbiotica str. Tucson</name>
    <dbReference type="NCBI Taxonomy" id="914128"/>
    <lineage>
        <taxon>Bacteria</taxon>
        <taxon>Pseudomonadati</taxon>
        <taxon>Pseudomonadota</taxon>
        <taxon>Gammaproteobacteria</taxon>
        <taxon>Enterobacterales</taxon>
        <taxon>Yersiniaceae</taxon>
        <taxon>Serratia</taxon>
        <taxon>Serratia symbiotica</taxon>
    </lineage>
</organism>
<name>E9CMU3_9GAMM</name>
<keyword evidence="2" id="KW-1185">Reference proteome</keyword>
<accession>E9CMU3</accession>
<dbReference type="HOGENOM" id="CLU_2460176_0_0_6"/>
<dbReference type="AlphaFoldDB" id="E9CMU3"/>
<evidence type="ECO:0000313" key="1">
    <source>
        <dbReference type="EMBL" id="EFW11996.1"/>
    </source>
</evidence>
<dbReference type="Proteomes" id="UP000013568">
    <property type="component" value="Unassembled WGS sequence"/>
</dbReference>
<feature type="non-terminal residue" evidence="1">
    <location>
        <position position="89"/>
    </location>
</feature>
<evidence type="ECO:0000313" key="2">
    <source>
        <dbReference type="Proteomes" id="UP000013568"/>
    </source>
</evidence>
<reference evidence="2" key="1">
    <citation type="journal article" date="2011" name="Genome Biol. Evol.">
        <title>Massive genomic decay in Serratia symbiotica, a recently evolved symbiont of aphids.</title>
        <authorList>
            <person name="Burke G.R."/>
            <person name="Moran N.A."/>
        </authorList>
    </citation>
    <scope>NUCLEOTIDE SEQUENCE [LARGE SCALE GENOMIC DNA]</scope>
    <source>
        <strain evidence="2">Tucson</strain>
    </source>
</reference>
<dbReference type="EMBL" id="GL636117">
    <property type="protein sequence ID" value="EFW11996.1"/>
    <property type="molecule type" value="Genomic_DNA"/>
</dbReference>
<proteinExistence type="predicted"/>
<sequence>MLRHAVIPERHVIFLPAPTHLKFRFGNMGEQEVQQRVTLLHCQIDNPRGETFVDEQRLSSTDRMGTHYRVQQRWVFLHGLLPTLVLFFT</sequence>
<gene>
    <name evidence="1" type="ORF">SSYM_1632</name>
</gene>